<gene>
    <name evidence="2" type="ORF">TCIL3000_0_37750</name>
</gene>
<sequence length="573" mass="64102">MGGIPSRDAPTTLFCLRYGTHEVGLIPLVYRYFHSDNKELREQFIRVRNDPSIRYSFMRSSEYAMDEIPKKSYSEKHLDRFLDVVDESLYDSTSAMLADEDTPFRPVPCAVCFVYVNGREGSDCFSFYGRRINIIGHFGCYDSEDHASEGTCLYARKTILKAAGDRTLERVVTLSAMMLKVEFFRAVQTACPTRDPLDMLRRRLKPLTLIASTPWNSYPTLKFLYDTAVIAWAYGREIVEEDPPQLSMYEVEASGESGLCMRVRGPVLLWAVMRVCETLSLSAVRGSWEQYVLDDFEMQQKEKIVSHWLATSPHVHHFLGSEEFTALVQRRLATLLREVVRARETPTEDVTLWGEAQEYSHDGKLYRIFNSPTCGPFLATVKRKLPKRGGSGGNTGSTNSGLGSEAPIERRTDPVANIDLTVGLLDDAKRRSFLTSAYRPKSAGTSPATFPPHVSGKPPQYRDAINSVLHSQLASAAQRVVYPVVQQATNAPPVQQTASPQMSSAFVPMFQQTTQPPVQPLNVPYVVLAPPSQLEPQPEVMFPGTVANYVMLPDGRIGLINAPMAPSMGFWSQ</sequence>
<comment type="caution">
    <text evidence="2">The sequence shown here is derived from an EMBL/GenBank/DDBJ whole genome shotgun (WGS) entry which is preliminary data.</text>
</comment>
<feature type="region of interest" description="Disordered" evidence="1">
    <location>
        <begin position="384"/>
        <end position="410"/>
    </location>
</feature>
<dbReference type="PANTHER" id="PTHR35614">
    <property type="match status" value="1"/>
</dbReference>
<dbReference type="AlphaFoldDB" id="F9W6Z8"/>
<evidence type="ECO:0000313" key="2">
    <source>
        <dbReference type="EMBL" id="CCD12956.1"/>
    </source>
</evidence>
<protein>
    <submittedName>
        <fullName evidence="2">WGS project CAEQ00000000 data, annotated contig 1541</fullName>
    </submittedName>
</protein>
<dbReference type="Proteomes" id="UP000000702">
    <property type="component" value="Unassembled WGS sequence"/>
</dbReference>
<dbReference type="EMBL" id="CAEQ01000954">
    <property type="protein sequence ID" value="CCD12956.1"/>
    <property type="molecule type" value="Genomic_DNA"/>
</dbReference>
<evidence type="ECO:0000256" key="1">
    <source>
        <dbReference type="SAM" id="MobiDB-lite"/>
    </source>
</evidence>
<name>F9W6Z8_TRYCI</name>
<keyword evidence="3" id="KW-1185">Reference proteome</keyword>
<dbReference type="OMA" id="GHFGCYE"/>
<proteinExistence type="predicted"/>
<dbReference type="PANTHER" id="PTHR35614:SF5">
    <property type="entry name" value="SPRY DOMAIN-CONTAINING PROTEIN"/>
    <property type="match status" value="1"/>
</dbReference>
<dbReference type="VEuPathDB" id="TriTrypDB:TcIL3000_0_37750"/>
<organism evidence="2 3">
    <name type="scientific">Trypanosoma congolense (strain IL3000)</name>
    <dbReference type="NCBI Taxonomy" id="1068625"/>
    <lineage>
        <taxon>Eukaryota</taxon>
        <taxon>Discoba</taxon>
        <taxon>Euglenozoa</taxon>
        <taxon>Kinetoplastea</taxon>
        <taxon>Metakinetoplastina</taxon>
        <taxon>Trypanosomatida</taxon>
        <taxon>Trypanosomatidae</taxon>
        <taxon>Trypanosoma</taxon>
        <taxon>Nannomonas</taxon>
    </lineage>
</organism>
<reference evidence="2 3" key="2">
    <citation type="journal article" date="2012" name="Proc. Natl. Acad. Sci. U.S.A.">
        <title>Antigenic diversity is generated by distinct evolutionary mechanisms in African trypanosome species.</title>
        <authorList>
            <person name="Jackson A.P."/>
            <person name="Berry A."/>
            <person name="Aslett M."/>
            <person name="Allison H.C."/>
            <person name="Burton P."/>
            <person name="Vavrova-Anderson J."/>
            <person name="Brown R."/>
            <person name="Browne H."/>
            <person name="Corton N."/>
            <person name="Hauser H."/>
            <person name="Gamble J."/>
            <person name="Gilderthorp R."/>
            <person name="Marcello L."/>
            <person name="McQuillan J."/>
            <person name="Otto T.D."/>
            <person name="Quail M.A."/>
            <person name="Sanders M.J."/>
            <person name="van Tonder A."/>
            <person name="Ginger M.L."/>
            <person name="Field M.C."/>
            <person name="Barry J.D."/>
            <person name="Hertz-Fowler C."/>
            <person name="Berriman M."/>
        </authorList>
    </citation>
    <scope>NUCLEOTIDE SEQUENCE [LARGE SCALE GENOMIC DNA]</scope>
    <source>
        <strain evidence="2 3">IL3000</strain>
    </source>
</reference>
<evidence type="ECO:0000313" key="3">
    <source>
        <dbReference type="Proteomes" id="UP000000702"/>
    </source>
</evidence>
<reference evidence="3" key="1">
    <citation type="submission" date="2011-07" db="EMBL/GenBank/DDBJ databases">
        <title>Divergent evolution of antigenic variation in African trypanosomes.</title>
        <authorList>
            <person name="Jackson A.P."/>
            <person name="Berry A."/>
            <person name="Allison H.C."/>
            <person name="Burton P."/>
            <person name="Anderson J."/>
            <person name="Aslett M."/>
            <person name="Brown R."/>
            <person name="Corton N."/>
            <person name="Harris D."/>
            <person name="Hauser H."/>
            <person name="Gamble J."/>
            <person name="Gilderthorp R."/>
            <person name="McQuillan J."/>
            <person name="Quail M.A."/>
            <person name="Sanders M."/>
            <person name="Van Tonder A."/>
            <person name="Ginger M.L."/>
            <person name="Donelson J.E."/>
            <person name="Field M.C."/>
            <person name="Barry J.D."/>
            <person name="Berriman M."/>
            <person name="Hertz-Fowler C."/>
        </authorList>
    </citation>
    <scope>NUCLEOTIDE SEQUENCE [LARGE SCALE GENOMIC DNA]</scope>
    <source>
        <strain evidence="3">IL3000</strain>
    </source>
</reference>
<accession>F9W6Z8</accession>